<dbReference type="PATRIC" id="fig|676032.3.peg.713"/>
<accession>F4BK73</accession>
<protein>
    <submittedName>
        <fullName evidence="1">Uncharacterized protein</fullName>
    </submittedName>
</protein>
<dbReference type="AlphaFoldDB" id="F4BK73"/>
<dbReference type="Proteomes" id="UP000008303">
    <property type="component" value="Chromosome"/>
</dbReference>
<dbReference type="KEGG" id="fcn:FN3523_0710"/>
<proteinExistence type="predicted"/>
<gene>
    <name evidence="1" type="ordered locus">FN3523_0710</name>
</gene>
<sequence length="65" mass="7080">MLTHNSQMIDSLSVKAHVCASGYVVNGNQINALGKSARSLITKIYNLTDALGNPVRFYSKYSKCS</sequence>
<reference evidence="2" key="1">
    <citation type="journal article" date="2011" name="Appl. Environ. Microbiol.">
        <title>Common ancestry and novel genetic traits of Francisella novicida-like isolates from North America and Australia as revealed by comparative genomic analyses.</title>
        <authorList>
            <person name="Siddaramappa S."/>
            <person name="Challacombe J.F."/>
            <person name="Petersen J.M."/>
            <person name="Pillai S."/>
            <person name="Hogg G."/>
            <person name="Kuske C.R."/>
        </authorList>
    </citation>
    <scope>NUCLEOTIDE SEQUENCE [LARGE SCALE GENOMIC DNA]</scope>
    <source>
        <strain evidence="2">3523</strain>
    </source>
</reference>
<evidence type="ECO:0000313" key="2">
    <source>
        <dbReference type="Proteomes" id="UP000008303"/>
    </source>
</evidence>
<dbReference type="HOGENOM" id="CLU_2843466_0_0_6"/>
<name>F4BK73_9GAMM</name>
<evidence type="ECO:0000313" key="1">
    <source>
        <dbReference type="EMBL" id="AEB28567.1"/>
    </source>
</evidence>
<dbReference type="EMBL" id="CP002558">
    <property type="protein sequence ID" value="AEB28567.1"/>
    <property type="molecule type" value="Genomic_DNA"/>
</dbReference>
<organism evidence="1 2">
    <name type="scientific">Francisella hispaniensis</name>
    <dbReference type="NCBI Taxonomy" id="622488"/>
    <lineage>
        <taxon>Bacteria</taxon>
        <taxon>Pseudomonadati</taxon>
        <taxon>Pseudomonadota</taxon>
        <taxon>Gammaproteobacteria</taxon>
        <taxon>Thiotrichales</taxon>
        <taxon>Francisellaceae</taxon>
        <taxon>Francisella</taxon>
    </lineage>
</organism>